<feature type="non-terminal residue" evidence="2">
    <location>
        <position position="341"/>
    </location>
</feature>
<dbReference type="OrthoDB" id="5359669at2759"/>
<dbReference type="AlphaFoldDB" id="A0A8T9BTT6"/>
<comment type="caution">
    <text evidence="2">The sequence shown here is derived from an EMBL/GenBank/DDBJ whole genome shotgun (WGS) entry which is preliminary data.</text>
</comment>
<feature type="region of interest" description="Disordered" evidence="1">
    <location>
        <begin position="322"/>
        <end position="341"/>
    </location>
</feature>
<protein>
    <submittedName>
        <fullName evidence="2">Uncharacterized protein</fullName>
    </submittedName>
</protein>
<feature type="compositionally biased region" description="Polar residues" evidence="1">
    <location>
        <begin position="322"/>
        <end position="335"/>
    </location>
</feature>
<dbReference type="EMBL" id="QGMK01002793">
    <property type="protein sequence ID" value="TVY55994.1"/>
    <property type="molecule type" value="Genomic_DNA"/>
</dbReference>
<feature type="compositionally biased region" description="Basic and acidic residues" evidence="1">
    <location>
        <begin position="73"/>
        <end position="98"/>
    </location>
</feature>
<proteinExistence type="predicted"/>
<feature type="compositionally biased region" description="Polar residues" evidence="1">
    <location>
        <begin position="43"/>
        <end position="56"/>
    </location>
</feature>
<organism evidence="2 3">
    <name type="scientific">Lachnellula suecica</name>
    <dbReference type="NCBI Taxonomy" id="602035"/>
    <lineage>
        <taxon>Eukaryota</taxon>
        <taxon>Fungi</taxon>
        <taxon>Dikarya</taxon>
        <taxon>Ascomycota</taxon>
        <taxon>Pezizomycotina</taxon>
        <taxon>Leotiomycetes</taxon>
        <taxon>Helotiales</taxon>
        <taxon>Lachnaceae</taxon>
        <taxon>Lachnellula</taxon>
    </lineage>
</organism>
<dbReference type="Proteomes" id="UP000469558">
    <property type="component" value="Unassembled WGS sequence"/>
</dbReference>
<evidence type="ECO:0000256" key="1">
    <source>
        <dbReference type="SAM" id="MobiDB-lite"/>
    </source>
</evidence>
<sequence>MRYFDQSFSSSPILVLPPQLPPQPSFNMDPNRPIFSSPFGDGSNPQNASSSWSTGNLPLPNPMPRSGAGRKRSRDEAALNLGDDDHFTAQEPVQKPKENEDEWEYGEGMTLIKPNAGYIMEAASQTGTWAEEKAEEKEEPAMERPVLRATKSQRLNSSAIPSITEEVMQNGALVTPGASSPERINGLSEPTIDEFTRHLGIGWSLISADEDIQAAARGWMKYIENHFPVTDPKIRLQSKGLASYLVEANEGYFLFTEDLKQGQLVSTSLERVWENLRAPQPIFDGEMVLLAGETPKVNGGLQPMTMITEEQMVDLNDAPVNGQHTANGVGSQSNEVDMDMS</sequence>
<name>A0A8T9BTT6_9HELO</name>
<feature type="region of interest" description="Disordered" evidence="1">
    <location>
        <begin position="1"/>
        <end position="102"/>
    </location>
</feature>
<keyword evidence="3" id="KW-1185">Reference proteome</keyword>
<accession>A0A8T9BTT6</accession>
<evidence type="ECO:0000313" key="2">
    <source>
        <dbReference type="EMBL" id="TVY55994.1"/>
    </source>
</evidence>
<evidence type="ECO:0000313" key="3">
    <source>
        <dbReference type="Proteomes" id="UP000469558"/>
    </source>
</evidence>
<gene>
    <name evidence="2" type="ORF">LSUE1_G009357</name>
</gene>
<reference evidence="2 3" key="1">
    <citation type="submission" date="2018-05" db="EMBL/GenBank/DDBJ databases">
        <title>Genome sequencing and assembly of the regulated plant pathogen Lachnellula willkommii and related sister species for the development of diagnostic species identification markers.</title>
        <authorList>
            <person name="Giroux E."/>
            <person name="Bilodeau G."/>
        </authorList>
    </citation>
    <scope>NUCLEOTIDE SEQUENCE [LARGE SCALE GENOMIC DNA]</scope>
    <source>
        <strain evidence="2 3">CBS 268.59</strain>
    </source>
</reference>